<feature type="transmembrane region" description="Helical" evidence="1">
    <location>
        <begin position="323"/>
        <end position="347"/>
    </location>
</feature>
<gene>
    <name evidence="2" type="ORF">A3C28_04660</name>
</gene>
<keyword evidence="1" id="KW-0812">Transmembrane</keyword>
<evidence type="ECO:0000313" key="3">
    <source>
        <dbReference type="Proteomes" id="UP000178597"/>
    </source>
</evidence>
<keyword evidence="1" id="KW-0472">Membrane</keyword>
<name>A0A1F7H599_9BACT</name>
<proteinExistence type="predicted"/>
<dbReference type="Proteomes" id="UP000178597">
    <property type="component" value="Unassembled WGS sequence"/>
</dbReference>
<keyword evidence="1" id="KW-1133">Transmembrane helix</keyword>
<feature type="transmembrane region" description="Helical" evidence="1">
    <location>
        <begin position="353"/>
        <end position="373"/>
    </location>
</feature>
<organism evidence="2 3">
    <name type="scientific">Candidatus Roizmanbacteria bacterium RIFCSPHIGHO2_02_FULL_39_9</name>
    <dbReference type="NCBI Taxonomy" id="1802040"/>
    <lineage>
        <taxon>Bacteria</taxon>
        <taxon>Candidatus Roizmaniibacteriota</taxon>
    </lineage>
</organism>
<sequence>MENKMQTTSKTSLNEIKLSKFTEALLLTIKSIKPKTRPDDFSKLTVSQTVSFVALAYERVRNVMEFREEHLVLRAAIERILKRRLSLNPQGKDESENLLRELLWARYFDNGSLGNDDIKKIQALIDRYVLLRQLLVSGRNSDTQKYLAQFLMDLVTSEIEETLKPEGTTKSVSNSFYIYQVLRKKIKLEGLAEEQKDAYFLAAIEKAYRKSDTAYQHYHLFITFYKRLLDYRLEELQAMSTSLPEIFHKIDNIITNPYVDNLSKYVKKQMPPFTILFDILRRKLSQVDAILKDKAKLWSEVDYTCRQKYQQLGSRLRNLAIKAFIYIFITKMLLAIILEYPASLYLYGEVNTIAIIINSIFPPILMAVIVLLFRLPGEENTKNIYTRIIEIVDADKSFETQIAYVPRKLRIKKPILIFGFTVFYSLTFLITFLLIYEGLRLLSFNLISVAIFIFFVSVVTFFSYRIKQIVNEFRLQEKEGVLTPVIDFFFMPVLSLGKFFSTEISRLNFFIFIFDFLIEAPFKLVFEVVEEWISFVRQRKEEIV</sequence>
<reference evidence="2 3" key="1">
    <citation type="journal article" date="2016" name="Nat. Commun.">
        <title>Thousands of microbial genomes shed light on interconnected biogeochemical processes in an aquifer system.</title>
        <authorList>
            <person name="Anantharaman K."/>
            <person name="Brown C.T."/>
            <person name="Hug L.A."/>
            <person name="Sharon I."/>
            <person name="Castelle C.J."/>
            <person name="Probst A.J."/>
            <person name="Thomas B.C."/>
            <person name="Singh A."/>
            <person name="Wilkins M.J."/>
            <person name="Karaoz U."/>
            <person name="Brodie E.L."/>
            <person name="Williams K.H."/>
            <person name="Hubbard S.S."/>
            <person name="Banfield J.F."/>
        </authorList>
    </citation>
    <scope>NUCLEOTIDE SEQUENCE [LARGE SCALE GENOMIC DNA]</scope>
</reference>
<evidence type="ECO:0000256" key="1">
    <source>
        <dbReference type="SAM" id="Phobius"/>
    </source>
</evidence>
<dbReference type="EMBL" id="MFZP01000053">
    <property type="protein sequence ID" value="OGK26056.1"/>
    <property type="molecule type" value="Genomic_DNA"/>
</dbReference>
<feature type="transmembrane region" description="Helical" evidence="1">
    <location>
        <begin position="415"/>
        <end position="436"/>
    </location>
</feature>
<evidence type="ECO:0000313" key="2">
    <source>
        <dbReference type="EMBL" id="OGK26056.1"/>
    </source>
</evidence>
<protein>
    <submittedName>
        <fullName evidence="2">Uncharacterized protein</fullName>
    </submittedName>
</protein>
<dbReference type="STRING" id="1802040.A3C28_04660"/>
<feature type="transmembrane region" description="Helical" evidence="1">
    <location>
        <begin position="442"/>
        <end position="464"/>
    </location>
</feature>
<dbReference type="AlphaFoldDB" id="A0A1F7H599"/>
<comment type="caution">
    <text evidence="2">The sequence shown here is derived from an EMBL/GenBank/DDBJ whole genome shotgun (WGS) entry which is preliminary data.</text>
</comment>
<accession>A0A1F7H599</accession>